<evidence type="ECO:0000313" key="4">
    <source>
        <dbReference type="Proteomes" id="UP000253303"/>
    </source>
</evidence>
<protein>
    <recommendedName>
        <fullName evidence="2">Mg chelatase-related protein C-terminal domain-containing protein</fullName>
    </recommendedName>
</protein>
<reference evidence="3 4" key="1">
    <citation type="submission" date="2018-06" db="EMBL/GenBank/DDBJ databases">
        <title>Sphaerisporangium craniellae sp. nov., isolated from a marine sponge in the South China Sea.</title>
        <authorList>
            <person name="Li L."/>
        </authorList>
    </citation>
    <scope>NUCLEOTIDE SEQUENCE [LARGE SCALE GENOMIC DNA]</scope>
    <source>
        <strain evidence="3 4">LHW63015</strain>
    </source>
</reference>
<dbReference type="EMBL" id="QMEY01000041">
    <property type="protein sequence ID" value="RBQ13957.1"/>
    <property type="molecule type" value="Genomic_DNA"/>
</dbReference>
<feature type="region of interest" description="Disordered" evidence="1">
    <location>
        <begin position="1"/>
        <end position="37"/>
    </location>
</feature>
<evidence type="ECO:0000313" key="3">
    <source>
        <dbReference type="EMBL" id="RBQ13957.1"/>
    </source>
</evidence>
<keyword evidence="4" id="KW-1185">Reference proteome</keyword>
<dbReference type="Pfam" id="PF13335">
    <property type="entry name" value="Mg_chelatase_C"/>
    <property type="match status" value="1"/>
</dbReference>
<gene>
    <name evidence="3" type="ORF">DP939_43010</name>
</gene>
<proteinExistence type="predicted"/>
<feature type="domain" description="Mg chelatase-related protein C-terminal" evidence="2">
    <location>
        <begin position="69"/>
        <end position="160"/>
    </location>
</feature>
<dbReference type="AlphaFoldDB" id="A0A366LJ86"/>
<dbReference type="InterPro" id="IPR025158">
    <property type="entry name" value="Mg_chelat-rel_C"/>
</dbReference>
<name>A0A366LJ86_9ACTN</name>
<dbReference type="Proteomes" id="UP000253303">
    <property type="component" value="Unassembled WGS sequence"/>
</dbReference>
<evidence type="ECO:0000259" key="2">
    <source>
        <dbReference type="Pfam" id="PF13335"/>
    </source>
</evidence>
<organism evidence="3 4">
    <name type="scientific">Spongiactinospora rosea</name>
    <dbReference type="NCBI Taxonomy" id="2248750"/>
    <lineage>
        <taxon>Bacteria</taxon>
        <taxon>Bacillati</taxon>
        <taxon>Actinomycetota</taxon>
        <taxon>Actinomycetes</taxon>
        <taxon>Streptosporangiales</taxon>
        <taxon>Streptosporangiaceae</taxon>
        <taxon>Spongiactinospora</taxon>
    </lineage>
</organism>
<evidence type="ECO:0000256" key="1">
    <source>
        <dbReference type="SAM" id="MobiDB-lite"/>
    </source>
</evidence>
<sequence length="167" mass="17812">MRLRRRGRRDRAPSVHPSGGGTGDRRFPADRSPRAEPQLSRMARLLSRIDVCAKTHPLSQSVHAGEGSSAVARVLAVCERTAERLAGTPWWTNADVPASELHMTYRATSEAIDLLAGHAATGVLTVAAVAPVLRAVWTLADLRRVDRPTAEEAAVALDLRNGGGAPA</sequence>
<comment type="caution">
    <text evidence="3">The sequence shown here is derived from an EMBL/GenBank/DDBJ whole genome shotgun (WGS) entry which is preliminary data.</text>
</comment>
<accession>A0A366LJ86</accession>
<feature type="compositionally biased region" description="Basic and acidic residues" evidence="1">
    <location>
        <begin position="23"/>
        <end position="34"/>
    </location>
</feature>